<name>A0A2I1EA17_9GLOM</name>
<organism evidence="1 2">
    <name type="scientific">Rhizophagus irregularis</name>
    <dbReference type="NCBI Taxonomy" id="588596"/>
    <lineage>
        <taxon>Eukaryota</taxon>
        <taxon>Fungi</taxon>
        <taxon>Fungi incertae sedis</taxon>
        <taxon>Mucoromycota</taxon>
        <taxon>Glomeromycotina</taxon>
        <taxon>Glomeromycetes</taxon>
        <taxon>Glomerales</taxon>
        <taxon>Glomeraceae</taxon>
        <taxon>Rhizophagus</taxon>
    </lineage>
</organism>
<dbReference type="EMBL" id="LLXH01000695">
    <property type="protein sequence ID" value="PKC63842.1"/>
    <property type="molecule type" value="Genomic_DNA"/>
</dbReference>
<protein>
    <submittedName>
        <fullName evidence="1">Uncharacterized protein</fullName>
    </submittedName>
</protein>
<reference evidence="1 2" key="1">
    <citation type="submission" date="2017-10" db="EMBL/GenBank/DDBJ databases">
        <title>Extensive intraspecific genome diversity in a model arbuscular mycorrhizal fungus.</title>
        <authorList>
            <person name="Chen E.C.H."/>
            <person name="Morin E."/>
            <person name="Baudet D."/>
            <person name="Noel J."/>
            <person name="Ndikumana S."/>
            <person name="Charron P."/>
            <person name="St-Onge C."/>
            <person name="Giorgi J."/>
            <person name="Grigoriev I.V."/>
            <person name="Roux C."/>
            <person name="Martin F.M."/>
            <person name="Corradi N."/>
        </authorList>
    </citation>
    <scope>NUCLEOTIDE SEQUENCE [LARGE SCALE GENOMIC DNA]</scope>
    <source>
        <strain evidence="1 2">A1</strain>
    </source>
</reference>
<reference evidence="1 2" key="2">
    <citation type="submission" date="2017-10" db="EMBL/GenBank/DDBJ databases">
        <title>Genome analyses suggest a sexual origin of heterokaryosis in a supposedly ancient asexual fungus.</title>
        <authorList>
            <person name="Corradi N."/>
            <person name="Sedzielewska K."/>
            <person name="Noel J."/>
            <person name="Charron P."/>
            <person name="Farinelli L."/>
            <person name="Marton T."/>
            <person name="Kruger M."/>
            <person name="Pelin A."/>
            <person name="Brachmann A."/>
            <person name="Corradi N."/>
        </authorList>
    </citation>
    <scope>NUCLEOTIDE SEQUENCE [LARGE SCALE GENOMIC DNA]</scope>
    <source>
        <strain evidence="1 2">A1</strain>
    </source>
</reference>
<accession>A0A2I1EA17</accession>
<gene>
    <name evidence="1" type="ORF">RhiirA1_463233</name>
</gene>
<dbReference type="Proteomes" id="UP000232688">
    <property type="component" value="Unassembled WGS sequence"/>
</dbReference>
<evidence type="ECO:0000313" key="1">
    <source>
        <dbReference type="EMBL" id="PKC63842.1"/>
    </source>
</evidence>
<dbReference type="VEuPathDB" id="FungiDB:FUN_005029"/>
<dbReference type="VEuPathDB" id="FungiDB:RhiirA1_463233"/>
<sequence>MDRNDKLKIIPIVDTIEKYMKRCLDEETPESISKPIKENTTPKEVVDIINDFRKEEKYQEIIQTSLINNGHIDIRGTEEGKQCTNIFII</sequence>
<evidence type="ECO:0000313" key="2">
    <source>
        <dbReference type="Proteomes" id="UP000232688"/>
    </source>
</evidence>
<dbReference type="OrthoDB" id="2358482at2759"/>
<dbReference type="AlphaFoldDB" id="A0A2I1EA17"/>
<comment type="caution">
    <text evidence="1">The sequence shown here is derived from an EMBL/GenBank/DDBJ whole genome shotgun (WGS) entry which is preliminary data.</text>
</comment>
<proteinExistence type="predicted"/>
<dbReference type="VEuPathDB" id="FungiDB:RhiirFUN_007207"/>